<name>A0A2L0ESJ5_SORCE</name>
<dbReference type="AlphaFoldDB" id="A0A2L0ESJ5"/>
<evidence type="ECO:0000313" key="1">
    <source>
        <dbReference type="EMBL" id="AUX42254.1"/>
    </source>
</evidence>
<dbReference type="RefSeq" id="WP_159397027.1">
    <property type="nucleotide sequence ID" value="NZ_CP012673.1"/>
</dbReference>
<organism evidence="1 2">
    <name type="scientific">Sorangium cellulosum</name>
    <name type="common">Polyangium cellulosum</name>
    <dbReference type="NCBI Taxonomy" id="56"/>
    <lineage>
        <taxon>Bacteria</taxon>
        <taxon>Pseudomonadati</taxon>
        <taxon>Myxococcota</taxon>
        <taxon>Polyangia</taxon>
        <taxon>Polyangiales</taxon>
        <taxon>Polyangiaceae</taxon>
        <taxon>Sorangium</taxon>
    </lineage>
</organism>
<gene>
    <name evidence="1" type="ORF">SOCE26_036830</name>
</gene>
<sequence length="1135" mass="123817">MSVRGQTVSAALRRHHGGRPLFTLNMSAAELSALREELAEGVRSTGIAALRVPNRARMFVVYAAEFLCQEGHALEWRPILGSIGVSAEEAPRYSELYEAVVDALRSFDRQVVTRQGRRRFLATLLREGGLPVHIGNLPELVGALGREIGWEALAGQDGMAARRFAVARIKLLAQGRLQELLDASEAAEALEDILADAAATRERLARCGVDPTSFGSADDVRCALDQHGIELPATRNPRLLAAMLASFRDAAQSPRGAPAASFGAALELRAILPPDRRIELRASLDLAHPALRGRIPADVTYATVALEPGTHGVRLIAWSEGERRFESDDAIKGRLEWLLGMGSPTAIVVARYAARGGAAQVVPVETLVLPDQALWWFDGEGRMLRADQEIIAAGERRLLLAREEIVIETSGGVTAAELSGGAAAAWAIDAATEGEVRVLTAGGEITVLECRQRVLSVSIEGGLPSQFSRATSAFERLPDLTVNDAPDGVDVIVSAGQHAPFETVARDVTARIRLSGLPQLRGACGTVRVRLTARDGRNFCARWTVIPPQIVELVEARRVVFGSKLLAHVISPHGAVTALGPGRFEVQAPADAQEVVAALGLNSGEILRACVPLARRYVRLWKDVVSREEAPLDGAAILTERMVFTHACVEVRSEPDREVWLEDEGGARLVTSRTDRFGRALVPLRDVVRQKLRPDRSSILVAARVDGDPEAYRFQVVVPRMHHPSRVARPGQLVLKLLLDERDLPEKPALACFDVLRPFDEPAIVACELEKVGPQRFEAAAVASALPTSRSRWIVFLADAARSPVRSHSGGVLVEIPLDVEAVPPRALSALDEGLWSKNEPQILRALEDMTADPPAFDVWLDRFVGTVRARAAFGLEWFYLFDLVAARAPWVLLAAAARLPARARFAWIDLYRTECRSFTWLGVTRSERRPLARALRRTEVHEITELIETAKQARAMPRAVELTLYQEALGGRPEAPLLLESMKAEVFGEGGPIELPRDWEGRLALRMSDLTEVATQDSLRGRRAAALLKLRQGASQELLEELPRAWIFGTPGAAPSVTATLIEAEAKAKRELSVGHGRTVVDAELRVAEAAQLLTAYREQGVRIRKDAWNAIAVLDQIVPDLLDAWLLASMGKR</sequence>
<dbReference type="Proteomes" id="UP000238348">
    <property type="component" value="Chromosome"/>
</dbReference>
<proteinExistence type="predicted"/>
<protein>
    <submittedName>
        <fullName evidence="1">Uncharacterized protein</fullName>
    </submittedName>
</protein>
<dbReference type="EMBL" id="CP012673">
    <property type="protein sequence ID" value="AUX42254.1"/>
    <property type="molecule type" value="Genomic_DNA"/>
</dbReference>
<reference evidence="1 2" key="1">
    <citation type="submission" date="2015-09" db="EMBL/GenBank/DDBJ databases">
        <title>Sorangium comparison.</title>
        <authorList>
            <person name="Zaburannyi N."/>
            <person name="Bunk B."/>
            <person name="Overmann J."/>
            <person name="Mueller R."/>
        </authorList>
    </citation>
    <scope>NUCLEOTIDE SEQUENCE [LARGE SCALE GENOMIC DNA]</scope>
    <source>
        <strain evidence="1 2">So ce26</strain>
    </source>
</reference>
<evidence type="ECO:0000313" key="2">
    <source>
        <dbReference type="Proteomes" id="UP000238348"/>
    </source>
</evidence>
<accession>A0A2L0ESJ5</accession>